<dbReference type="PANTHER" id="PTHR36174:SF1">
    <property type="entry name" value="LIPID II:GLYCINE GLYCYLTRANSFERASE"/>
    <property type="match status" value="1"/>
</dbReference>
<protein>
    <submittedName>
        <fullName evidence="2">GNAT family N-acetyltransferase</fullName>
    </submittedName>
</protein>
<name>A0A220MJ21_9BACL</name>
<dbReference type="Pfam" id="PF13480">
    <property type="entry name" value="Acetyltransf_6"/>
    <property type="match status" value="1"/>
</dbReference>
<evidence type="ECO:0000259" key="1">
    <source>
        <dbReference type="Pfam" id="PF13480"/>
    </source>
</evidence>
<dbReference type="InterPro" id="IPR050644">
    <property type="entry name" value="PG_Glycine_Bridge_Synth"/>
</dbReference>
<gene>
    <name evidence="2" type="ORF">BP422_16930</name>
</gene>
<dbReference type="SUPFAM" id="SSF55729">
    <property type="entry name" value="Acyl-CoA N-acyltransferases (Nat)"/>
    <property type="match status" value="1"/>
</dbReference>
<sequence length="343" mass="39103">MSLIVLSEQDDWTEYLQRFLHLDVSYTKEYVQLYAKMEQGTPEAVFFKSGENEVFYPYLVRRLDGWIPGYADLVSIGYGGPFVVGGHTAARLFQEQFHVYCRYKNYLTETIRFHPLLGNAELFADQMRMDLVRMVTAVDLRPTLAYIRAHYTQNVGRNMRKAAANEVRVTLGGTDRLHSFIHMHRETMDRNQAAAHYYYAPEFFGGLMKKTALCKPRLLLAMHEDRPVAGVLLLSGNQFAHYQLGASHTEDMALGVNHLLFDAMIQQAKQDGAQLLLLGGGNLDGDGLFRFKSSFANGNHFPYWMGKKLHDEEVYLALCQKLQVDQAGEQDFFPAYRNGGTSK</sequence>
<keyword evidence="2" id="KW-0808">Transferase</keyword>
<accession>A0A220MJ21</accession>
<dbReference type="AlphaFoldDB" id="A0A220MJ21"/>
<reference evidence="2 3" key="1">
    <citation type="submission" date="2016-11" db="EMBL/GenBank/DDBJ databases">
        <authorList>
            <person name="Jaros S."/>
            <person name="Januszkiewicz K."/>
            <person name="Wedrychowicz H."/>
        </authorList>
    </citation>
    <scope>NUCLEOTIDE SEQUENCE [LARGE SCALE GENOMIC DNA]</scope>
    <source>
        <strain evidence="2 3">NF2</strain>
    </source>
</reference>
<proteinExistence type="predicted"/>
<dbReference type="InterPro" id="IPR038740">
    <property type="entry name" value="BioF2-like_GNAT_dom"/>
</dbReference>
<dbReference type="EMBL" id="CP018145">
    <property type="protein sequence ID" value="ASJ55084.1"/>
    <property type="molecule type" value="Genomic_DNA"/>
</dbReference>
<dbReference type="GO" id="GO:0016740">
    <property type="term" value="F:transferase activity"/>
    <property type="evidence" value="ECO:0007669"/>
    <property type="project" value="UniProtKB-KW"/>
</dbReference>
<organism evidence="2 3">
    <name type="scientific">Brevibacillus formosus</name>
    <dbReference type="NCBI Taxonomy" id="54913"/>
    <lineage>
        <taxon>Bacteria</taxon>
        <taxon>Bacillati</taxon>
        <taxon>Bacillota</taxon>
        <taxon>Bacilli</taxon>
        <taxon>Bacillales</taxon>
        <taxon>Paenibacillaceae</taxon>
        <taxon>Brevibacillus</taxon>
    </lineage>
</organism>
<dbReference type="PANTHER" id="PTHR36174">
    <property type="entry name" value="LIPID II:GLYCINE GLYCYLTRANSFERASE"/>
    <property type="match status" value="1"/>
</dbReference>
<evidence type="ECO:0000313" key="2">
    <source>
        <dbReference type="EMBL" id="ASJ55084.1"/>
    </source>
</evidence>
<dbReference type="InterPro" id="IPR016181">
    <property type="entry name" value="Acyl_CoA_acyltransferase"/>
</dbReference>
<dbReference type="Gene3D" id="3.40.630.30">
    <property type="match status" value="1"/>
</dbReference>
<feature type="domain" description="BioF2-like acetyltransferase" evidence="1">
    <location>
        <begin position="152"/>
        <end position="283"/>
    </location>
</feature>
<dbReference type="KEGG" id="bfm:BP422_16930"/>
<evidence type="ECO:0000313" key="3">
    <source>
        <dbReference type="Proteomes" id="UP000197781"/>
    </source>
</evidence>
<dbReference type="Proteomes" id="UP000197781">
    <property type="component" value="Chromosome"/>
</dbReference>
<dbReference type="RefSeq" id="WP_088908773.1">
    <property type="nucleotide sequence ID" value="NZ_CP018145.1"/>
</dbReference>